<keyword evidence="8" id="KW-1185">Reference proteome</keyword>
<keyword evidence="5 6" id="KW-0472">Membrane</keyword>
<evidence type="ECO:0000313" key="8">
    <source>
        <dbReference type="Proteomes" id="UP000603640"/>
    </source>
</evidence>
<evidence type="ECO:0000256" key="5">
    <source>
        <dbReference type="ARBA" id="ARBA00023136"/>
    </source>
</evidence>
<feature type="transmembrane region" description="Helical" evidence="6">
    <location>
        <begin position="308"/>
        <end position="331"/>
    </location>
</feature>
<keyword evidence="4 6" id="KW-1133">Transmembrane helix</keyword>
<feature type="transmembrane region" description="Helical" evidence="6">
    <location>
        <begin position="12"/>
        <end position="32"/>
    </location>
</feature>
<feature type="transmembrane region" description="Helical" evidence="6">
    <location>
        <begin position="125"/>
        <end position="146"/>
    </location>
</feature>
<keyword evidence="2" id="KW-1003">Cell membrane</keyword>
<dbReference type="RefSeq" id="WP_187066475.1">
    <property type="nucleotide sequence ID" value="NZ_JACRVF010000001.1"/>
</dbReference>
<keyword evidence="3 6" id="KW-0812">Transmembrane</keyword>
<feature type="transmembrane region" description="Helical" evidence="6">
    <location>
        <begin position="462"/>
        <end position="486"/>
    </location>
</feature>
<feature type="transmembrane region" description="Helical" evidence="6">
    <location>
        <begin position="432"/>
        <end position="450"/>
    </location>
</feature>
<evidence type="ECO:0000256" key="6">
    <source>
        <dbReference type="SAM" id="Phobius"/>
    </source>
</evidence>
<dbReference type="CDD" id="cd12082">
    <property type="entry name" value="MATE_like"/>
    <property type="match status" value="1"/>
</dbReference>
<comment type="caution">
    <text evidence="7">The sequence shown here is derived from an EMBL/GenBank/DDBJ whole genome shotgun (WGS) entry which is preliminary data.</text>
</comment>
<feature type="transmembrane region" description="Helical" evidence="6">
    <location>
        <begin position="38"/>
        <end position="60"/>
    </location>
</feature>
<proteinExistence type="predicted"/>
<dbReference type="Proteomes" id="UP000603640">
    <property type="component" value="Unassembled WGS sequence"/>
</dbReference>
<dbReference type="InterPro" id="IPR050833">
    <property type="entry name" value="Poly_Biosynth_Transport"/>
</dbReference>
<dbReference type="GO" id="GO:0005886">
    <property type="term" value="C:plasma membrane"/>
    <property type="evidence" value="ECO:0007669"/>
    <property type="project" value="UniProtKB-SubCell"/>
</dbReference>
<accession>A0A923N450</accession>
<evidence type="ECO:0000256" key="2">
    <source>
        <dbReference type="ARBA" id="ARBA00022475"/>
    </source>
</evidence>
<name>A0A923N450_9BACT</name>
<dbReference type="EMBL" id="JACRVF010000001">
    <property type="protein sequence ID" value="MBC5992535.1"/>
    <property type="molecule type" value="Genomic_DNA"/>
</dbReference>
<protein>
    <submittedName>
        <fullName evidence="7">MATE family efflux transporter</fullName>
    </submittedName>
</protein>
<dbReference type="PANTHER" id="PTHR30250">
    <property type="entry name" value="PST FAMILY PREDICTED COLANIC ACID TRANSPORTER"/>
    <property type="match status" value="1"/>
</dbReference>
<dbReference type="PANTHER" id="PTHR30250:SF11">
    <property type="entry name" value="O-ANTIGEN TRANSPORTER-RELATED"/>
    <property type="match status" value="1"/>
</dbReference>
<feature type="transmembrane region" description="Helical" evidence="6">
    <location>
        <begin position="337"/>
        <end position="359"/>
    </location>
</feature>
<organism evidence="7 8">
    <name type="scientific">Pontibacter cellulosilyticus</name>
    <dbReference type="NCBI Taxonomy" id="1720253"/>
    <lineage>
        <taxon>Bacteria</taxon>
        <taxon>Pseudomonadati</taxon>
        <taxon>Bacteroidota</taxon>
        <taxon>Cytophagia</taxon>
        <taxon>Cytophagales</taxon>
        <taxon>Hymenobacteraceae</taxon>
        <taxon>Pontibacter</taxon>
    </lineage>
</organism>
<feature type="transmembrane region" description="Helical" evidence="6">
    <location>
        <begin position="371"/>
        <end position="390"/>
    </location>
</feature>
<evidence type="ECO:0000256" key="1">
    <source>
        <dbReference type="ARBA" id="ARBA00004651"/>
    </source>
</evidence>
<evidence type="ECO:0000256" key="4">
    <source>
        <dbReference type="ARBA" id="ARBA00022989"/>
    </source>
</evidence>
<reference evidence="7" key="1">
    <citation type="submission" date="2020-08" db="EMBL/GenBank/DDBJ databases">
        <title>Pontibacter sp. SD6 16S ribosomal RNA gene Genome sequencing and assembly.</title>
        <authorList>
            <person name="Kang M."/>
        </authorList>
    </citation>
    <scope>NUCLEOTIDE SEQUENCE</scope>
    <source>
        <strain evidence="7">SD6</strain>
    </source>
</reference>
<evidence type="ECO:0000256" key="3">
    <source>
        <dbReference type="ARBA" id="ARBA00022692"/>
    </source>
</evidence>
<comment type="subcellular location">
    <subcellularLocation>
        <location evidence="1">Cell membrane</location>
        <topology evidence="1">Multi-pass membrane protein</topology>
    </subcellularLocation>
</comment>
<dbReference type="AlphaFoldDB" id="A0A923N450"/>
<gene>
    <name evidence="7" type="ORF">H8S84_06780</name>
</gene>
<sequence>MNNKTLRWNLVFQYGYTITNIINSLVLLPVYIKFIDSNILGLWLATGNILAWITMSDPGIGDILQQKIAELKGEKKDSQIGATIGSGLLACMLVFIISILVGIIFYYFIDNILGEDVLIYNELRIAIIISIVSTSITLLSFGTAGINQGMHKSANVAISYISSNLLFLLINICLLYFEFGVVSIAIANLVRAIFLTAYNTLVILREAREGKLHIILNLSHFKKFIKIFSVTSVSKVITTVSNNMDLIILARYLPGSFITLFEVNRRPIKMAQSLIGRYSVALMPLLSHAKGTGNYGEVTTMLAIRIKYYFQVLLFVSFILCLNYEYLISMWTSKDQFAGHTIIYLLIGSFFFGTMGYFMSNISFALGEIRFNSIISSIKGVLSIILSIIGVVKFGIIGVLVSVLFINFLLEFIVFTLKVYKLNYLNLSMFKGLLNIWSIVIPIGLFLLWGEDIVSQEFYNEYSYSMKLLISTLMFCLPYLAINILIDSELRQSMIKSKEYLIKKLNLNKGEAFQKV</sequence>
<feature type="transmembrane region" description="Helical" evidence="6">
    <location>
        <begin position="396"/>
        <end position="420"/>
    </location>
</feature>
<evidence type="ECO:0000313" key="7">
    <source>
        <dbReference type="EMBL" id="MBC5992535.1"/>
    </source>
</evidence>
<feature type="transmembrane region" description="Helical" evidence="6">
    <location>
        <begin position="80"/>
        <end position="109"/>
    </location>
</feature>